<dbReference type="InterPro" id="IPR008615">
    <property type="entry name" value="FNIP"/>
</dbReference>
<organism evidence="2 3">
    <name type="scientific">Polysphondylium violaceum</name>
    <dbReference type="NCBI Taxonomy" id="133409"/>
    <lineage>
        <taxon>Eukaryota</taxon>
        <taxon>Amoebozoa</taxon>
        <taxon>Evosea</taxon>
        <taxon>Eumycetozoa</taxon>
        <taxon>Dictyostelia</taxon>
        <taxon>Dictyosteliales</taxon>
        <taxon>Dictyosteliaceae</taxon>
        <taxon>Polysphondylium</taxon>
    </lineage>
</organism>
<gene>
    <name evidence="2" type="ORF">CYY_009829</name>
</gene>
<keyword evidence="3" id="KW-1185">Reference proteome</keyword>
<sequence length="194" mass="21967">MYWYLKVEQQEKAIKIDMVPLTTGNITLKEFTDSPSKKSSRVSSFISDSKSIHLYSIYGCFNYFIVPHLLGINIKSIKFGENSVEKLVFGDKFNHKLNKSILPTSLLTLVLGRDFDQDLIDNLPSSLTELMLNTESKPSFTSSSQFPPNLKKLALPCYDGVLDIIPTTINHLELNVSIAKKTLVNKVKLYFQLN</sequence>
<evidence type="ECO:0008006" key="4">
    <source>
        <dbReference type="Google" id="ProtNLM"/>
    </source>
</evidence>
<evidence type="ECO:0000313" key="3">
    <source>
        <dbReference type="Proteomes" id="UP000695562"/>
    </source>
</evidence>
<dbReference type="InterPro" id="IPR051251">
    <property type="entry name" value="STK_FNIP-Repeat"/>
</dbReference>
<dbReference type="Proteomes" id="UP000695562">
    <property type="component" value="Unassembled WGS sequence"/>
</dbReference>
<dbReference type="PANTHER" id="PTHR32134:SF92">
    <property type="entry name" value="FNIP REPEAT-CONTAINING PROTEIN"/>
    <property type="match status" value="1"/>
</dbReference>
<dbReference type="PANTHER" id="PTHR32134">
    <property type="entry name" value="FNIP REPEAT-CONTAINING PROTEIN"/>
    <property type="match status" value="1"/>
</dbReference>
<dbReference type="OrthoDB" id="659430at2759"/>
<name>A0A8J4V2K4_9MYCE</name>
<evidence type="ECO:0000256" key="1">
    <source>
        <dbReference type="ARBA" id="ARBA00022737"/>
    </source>
</evidence>
<dbReference type="EMBL" id="AJWJ01000822">
    <property type="protein sequence ID" value="KAF2068849.1"/>
    <property type="molecule type" value="Genomic_DNA"/>
</dbReference>
<evidence type="ECO:0000313" key="2">
    <source>
        <dbReference type="EMBL" id="KAF2068849.1"/>
    </source>
</evidence>
<proteinExistence type="predicted"/>
<protein>
    <recommendedName>
        <fullName evidence="4">FNIP repeat-containing protein</fullName>
    </recommendedName>
</protein>
<dbReference type="AlphaFoldDB" id="A0A8J4V2K4"/>
<reference evidence="2" key="1">
    <citation type="submission" date="2020-01" db="EMBL/GenBank/DDBJ databases">
        <title>Development of genomics and gene disruption for Polysphondylium violaceum indicates a role for the polyketide synthase stlB in stalk morphogenesis.</title>
        <authorList>
            <person name="Narita B."/>
            <person name="Kawabe Y."/>
            <person name="Kin K."/>
            <person name="Saito T."/>
            <person name="Gibbs R."/>
            <person name="Kuspa A."/>
            <person name="Muzny D."/>
            <person name="Queller D."/>
            <person name="Richards S."/>
            <person name="Strassman J."/>
            <person name="Sucgang R."/>
            <person name="Worley K."/>
            <person name="Schaap P."/>
        </authorList>
    </citation>
    <scope>NUCLEOTIDE SEQUENCE</scope>
    <source>
        <strain evidence="2">QSvi11</strain>
    </source>
</reference>
<dbReference type="Pfam" id="PF05725">
    <property type="entry name" value="FNIP"/>
    <property type="match status" value="1"/>
</dbReference>
<accession>A0A8J4V2K4</accession>
<keyword evidence="1" id="KW-0677">Repeat</keyword>
<comment type="caution">
    <text evidence="2">The sequence shown here is derived from an EMBL/GenBank/DDBJ whole genome shotgun (WGS) entry which is preliminary data.</text>
</comment>